<dbReference type="InterPro" id="IPR044772">
    <property type="entry name" value="NO3_transporter"/>
</dbReference>
<sequence>MRAFHFSWLSFLTAFTGWFAIAPLMPSIRKDLKLTPDQIADSNISSVSSTIIFRVLVGPLCDRIGPRRVMSVLLMVGAIPVGLSGLVQSAEGLIAVRFFVGILGATFVPCQFWTTQMFNSNVVGSANALVGGWGNMGAGITYVLMPLIFDAFFVTAGISESLSWRVTLIFPALLCFVIGLCDFLFTVDCPQGDWLHPTTETASEVHKATSDKKDDIRSIDETEKQAHHQAPPRPGMKQFLLALKDPNVIILMFMYACSFGVELAVDNVLAVFFHDHFNISQKSAGLIGSLFGLMNLFSRATGGFISDYANEKMGIRGRMLVQFIVLLLEGLFLLIFRFSLHNLGEAIVILIIFSYFTQACCGTSFGIVPFVDPAIVGAISGLIGAGGNIGGVAFNAVFKLYSGGDTPIGFMVLGIVVMVVSFSTFLLKIDGRRLIEFKKSYS</sequence>
<dbReference type="NCBIfam" id="TIGR00886">
    <property type="entry name" value="2A0108"/>
    <property type="match status" value="1"/>
</dbReference>
<feature type="transmembrane region" description="Helical" evidence="8">
    <location>
        <begin position="168"/>
        <end position="187"/>
    </location>
</feature>
<feature type="transmembrane region" description="Helical" evidence="8">
    <location>
        <begin position="248"/>
        <end position="273"/>
    </location>
</feature>
<dbReference type="InterPro" id="IPR036259">
    <property type="entry name" value="MFS_trans_sf"/>
</dbReference>
<dbReference type="GO" id="GO:0015112">
    <property type="term" value="F:nitrate transmembrane transporter activity"/>
    <property type="evidence" value="ECO:0007669"/>
    <property type="project" value="UniProtKB-UniRule"/>
</dbReference>
<dbReference type="GO" id="GO:0015113">
    <property type="term" value="F:nitrite transmembrane transporter activity"/>
    <property type="evidence" value="ECO:0007669"/>
    <property type="project" value="InterPro"/>
</dbReference>
<keyword evidence="4 8" id="KW-0812">Transmembrane</keyword>
<dbReference type="Proteomes" id="UP001153678">
    <property type="component" value="Unassembled WGS sequence"/>
</dbReference>
<feature type="transmembrane region" description="Helical" evidence="8">
    <location>
        <begin position="126"/>
        <end position="148"/>
    </location>
</feature>
<evidence type="ECO:0000256" key="5">
    <source>
        <dbReference type="ARBA" id="ARBA00022989"/>
    </source>
</evidence>
<dbReference type="PANTHER" id="PTHR23515">
    <property type="entry name" value="HIGH-AFFINITY NITRATE TRANSPORTER 2.3"/>
    <property type="match status" value="1"/>
</dbReference>
<dbReference type="OrthoDB" id="434240at2759"/>
<keyword evidence="6 8" id="KW-0534">Nitrate assimilation</keyword>
<comment type="similarity">
    <text evidence="2 8">Belongs to the major facilitator superfamily. Nitrate/nitrite porter (TC 2.A.1.8) family.</text>
</comment>
<dbReference type="InterPro" id="IPR020846">
    <property type="entry name" value="MFS_dom"/>
</dbReference>
<reference evidence="10" key="1">
    <citation type="submission" date="2022-08" db="EMBL/GenBank/DDBJ databases">
        <authorList>
            <person name="Kallberg Y."/>
            <person name="Tangrot J."/>
            <person name="Rosling A."/>
        </authorList>
    </citation>
    <scope>NUCLEOTIDE SEQUENCE</scope>
    <source>
        <strain evidence="10">Wild A</strain>
    </source>
</reference>
<keyword evidence="3 8" id="KW-0813">Transport</keyword>
<feature type="transmembrane region" description="Helical" evidence="8">
    <location>
        <begin position="69"/>
        <end position="88"/>
    </location>
</feature>
<dbReference type="InterPro" id="IPR011701">
    <property type="entry name" value="MFS"/>
</dbReference>
<evidence type="ECO:0000256" key="8">
    <source>
        <dbReference type="RuleBase" id="RU366033"/>
    </source>
</evidence>
<keyword evidence="7 8" id="KW-0472">Membrane</keyword>
<comment type="subcellular location">
    <subcellularLocation>
        <location evidence="8">Cell membrane</location>
        <topology evidence="8">Multi-pass membrane protein</topology>
    </subcellularLocation>
    <subcellularLocation>
        <location evidence="1">Membrane</location>
        <topology evidence="1">Multi-pass membrane protein</topology>
    </subcellularLocation>
</comment>
<protein>
    <recommendedName>
        <fullName evidence="8">Nitrate/nitrite transporter</fullName>
    </recommendedName>
</protein>
<evidence type="ECO:0000313" key="11">
    <source>
        <dbReference type="Proteomes" id="UP001153678"/>
    </source>
</evidence>
<dbReference type="CDD" id="cd17341">
    <property type="entry name" value="MFS_NRT2_like"/>
    <property type="match status" value="1"/>
</dbReference>
<feature type="domain" description="Major facilitator superfamily (MFS) profile" evidence="9">
    <location>
        <begin position="1"/>
        <end position="432"/>
    </location>
</feature>
<dbReference type="Gene3D" id="1.20.1250.20">
    <property type="entry name" value="MFS general substrate transporter like domains"/>
    <property type="match status" value="2"/>
</dbReference>
<evidence type="ECO:0000256" key="6">
    <source>
        <dbReference type="ARBA" id="ARBA00023063"/>
    </source>
</evidence>
<evidence type="ECO:0000313" key="10">
    <source>
        <dbReference type="EMBL" id="CAI2163006.1"/>
    </source>
</evidence>
<evidence type="ECO:0000256" key="1">
    <source>
        <dbReference type="ARBA" id="ARBA00004141"/>
    </source>
</evidence>
<feature type="transmembrane region" description="Helical" evidence="8">
    <location>
        <begin position="346"/>
        <end position="368"/>
    </location>
</feature>
<keyword evidence="11" id="KW-1185">Reference proteome</keyword>
<evidence type="ECO:0000259" key="9">
    <source>
        <dbReference type="PROSITE" id="PS50850"/>
    </source>
</evidence>
<comment type="caution">
    <text evidence="10">The sequence shown here is derived from an EMBL/GenBank/DDBJ whole genome shotgun (WGS) entry which is preliminary data.</text>
</comment>
<dbReference type="InterPro" id="IPR004737">
    <property type="entry name" value="NO3_transporter_NarK/NarU-like"/>
</dbReference>
<dbReference type="GO" id="GO:0005886">
    <property type="term" value="C:plasma membrane"/>
    <property type="evidence" value="ECO:0007669"/>
    <property type="project" value="UniProtKB-SubCell"/>
</dbReference>
<dbReference type="AlphaFoldDB" id="A0A9W4SBK1"/>
<gene>
    <name evidence="10" type="ORF">FWILDA_LOCUS850</name>
</gene>
<keyword evidence="8" id="KW-1003">Cell membrane</keyword>
<feature type="transmembrane region" description="Helical" evidence="8">
    <location>
        <begin position="375"/>
        <end position="396"/>
    </location>
</feature>
<feature type="transmembrane region" description="Helical" evidence="8">
    <location>
        <begin position="408"/>
        <end position="429"/>
    </location>
</feature>
<feature type="transmembrane region" description="Helical" evidence="8">
    <location>
        <begin position="6"/>
        <end position="25"/>
    </location>
</feature>
<dbReference type="SUPFAM" id="SSF103473">
    <property type="entry name" value="MFS general substrate transporter"/>
    <property type="match status" value="1"/>
</dbReference>
<name>A0A9W4SBK1_9GLOM</name>
<feature type="transmembrane region" description="Helical" evidence="8">
    <location>
        <begin position="94"/>
        <end position="114"/>
    </location>
</feature>
<dbReference type="PROSITE" id="PS50850">
    <property type="entry name" value="MFS"/>
    <property type="match status" value="1"/>
</dbReference>
<accession>A0A9W4SBK1</accession>
<feature type="transmembrane region" description="Helical" evidence="8">
    <location>
        <begin position="319"/>
        <end position="340"/>
    </location>
</feature>
<evidence type="ECO:0000256" key="3">
    <source>
        <dbReference type="ARBA" id="ARBA00022448"/>
    </source>
</evidence>
<dbReference type="GO" id="GO:0042128">
    <property type="term" value="P:nitrate assimilation"/>
    <property type="evidence" value="ECO:0007669"/>
    <property type="project" value="UniProtKB-UniRule"/>
</dbReference>
<evidence type="ECO:0000256" key="2">
    <source>
        <dbReference type="ARBA" id="ARBA00008432"/>
    </source>
</evidence>
<evidence type="ECO:0000256" key="4">
    <source>
        <dbReference type="ARBA" id="ARBA00022692"/>
    </source>
</evidence>
<evidence type="ECO:0000256" key="7">
    <source>
        <dbReference type="ARBA" id="ARBA00023136"/>
    </source>
</evidence>
<organism evidence="10 11">
    <name type="scientific">Funneliformis geosporum</name>
    <dbReference type="NCBI Taxonomy" id="1117311"/>
    <lineage>
        <taxon>Eukaryota</taxon>
        <taxon>Fungi</taxon>
        <taxon>Fungi incertae sedis</taxon>
        <taxon>Mucoromycota</taxon>
        <taxon>Glomeromycotina</taxon>
        <taxon>Glomeromycetes</taxon>
        <taxon>Glomerales</taxon>
        <taxon>Glomeraceae</taxon>
        <taxon>Funneliformis</taxon>
    </lineage>
</organism>
<proteinExistence type="inferred from homology"/>
<dbReference type="EMBL" id="CAMKVN010000064">
    <property type="protein sequence ID" value="CAI2163006.1"/>
    <property type="molecule type" value="Genomic_DNA"/>
</dbReference>
<dbReference type="Pfam" id="PF07690">
    <property type="entry name" value="MFS_1"/>
    <property type="match status" value="1"/>
</dbReference>
<keyword evidence="5 8" id="KW-1133">Transmembrane helix</keyword>